<dbReference type="InterPro" id="IPR014756">
    <property type="entry name" value="Ig_E-set"/>
</dbReference>
<name>A0AAU9K9X9_9CILI</name>
<evidence type="ECO:0000256" key="1">
    <source>
        <dbReference type="SAM" id="SignalP"/>
    </source>
</evidence>
<organism evidence="3 4">
    <name type="scientific">Blepharisma stoltei</name>
    <dbReference type="NCBI Taxonomy" id="1481888"/>
    <lineage>
        <taxon>Eukaryota</taxon>
        <taxon>Sar</taxon>
        <taxon>Alveolata</taxon>
        <taxon>Ciliophora</taxon>
        <taxon>Postciliodesmatophora</taxon>
        <taxon>Heterotrichea</taxon>
        <taxon>Heterotrichida</taxon>
        <taxon>Blepharismidae</taxon>
        <taxon>Blepharisma</taxon>
    </lineage>
</organism>
<proteinExistence type="predicted"/>
<dbReference type="Pfam" id="PF02221">
    <property type="entry name" value="E1_DerP2_DerF2"/>
    <property type="match status" value="1"/>
</dbReference>
<reference evidence="3" key="1">
    <citation type="submission" date="2021-09" db="EMBL/GenBank/DDBJ databases">
        <authorList>
            <consortium name="AG Swart"/>
            <person name="Singh M."/>
            <person name="Singh A."/>
            <person name="Seah K."/>
            <person name="Emmerich C."/>
        </authorList>
    </citation>
    <scope>NUCLEOTIDE SEQUENCE</scope>
    <source>
        <strain evidence="3">ATCC30299</strain>
    </source>
</reference>
<dbReference type="SUPFAM" id="SSF81296">
    <property type="entry name" value="E set domains"/>
    <property type="match status" value="1"/>
</dbReference>
<keyword evidence="1" id="KW-0732">Signal</keyword>
<evidence type="ECO:0000313" key="3">
    <source>
        <dbReference type="EMBL" id="CAG9330744.1"/>
    </source>
</evidence>
<feature type="signal peptide" evidence="1">
    <location>
        <begin position="1"/>
        <end position="16"/>
    </location>
</feature>
<feature type="chain" id="PRO_5043829680" description="MD-2-related lipid-recognition domain-containing protein" evidence="1">
    <location>
        <begin position="17"/>
        <end position="143"/>
    </location>
</feature>
<protein>
    <recommendedName>
        <fullName evidence="2">MD-2-related lipid-recognition domain-containing protein</fullName>
    </recommendedName>
</protein>
<dbReference type="Proteomes" id="UP001162131">
    <property type="component" value="Unassembled WGS sequence"/>
</dbReference>
<comment type="caution">
    <text evidence="3">The sequence shown here is derived from an EMBL/GenBank/DDBJ whole genome shotgun (WGS) entry which is preliminary data.</text>
</comment>
<dbReference type="EMBL" id="CAJZBQ010000052">
    <property type="protein sequence ID" value="CAG9330744.1"/>
    <property type="molecule type" value="Genomic_DNA"/>
</dbReference>
<keyword evidence="4" id="KW-1185">Reference proteome</keyword>
<dbReference type="InterPro" id="IPR003172">
    <property type="entry name" value="ML_dom"/>
</dbReference>
<dbReference type="AlphaFoldDB" id="A0AAU9K9X9"/>
<accession>A0AAU9K9X9</accession>
<sequence>MKVIALLLSLAAVASAGGVVRDMLGGNTGSNCDQSLQTYNVNKFVVTPWPPSKNEWLNLSMNGTMTAPVTLKGMGIFVTFNGLNFYQETIPEDGSYNAGQYYALAFKAYLPSIAPNGKYGVDVKMVSTTGAFLNCWGVTFTLS</sequence>
<evidence type="ECO:0000313" key="4">
    <source>
        <dbReference type="Proteomes" id="UP001162131"/>
    </source>
</evidence>
<feature type="domain" description="MD-2-related lipid-recognition" evidence="2">
    <location>
        <begin position="30"/>
        <end position="141"/>
    </location>
</feature>
<gene>
    <name evidence="3" type="ORF">BSTOLATCC_MIC52158</name>
</gene>
<evidence type="ECO:0000259" key="2">
    <source>
        <dbReference type="Pfam" id="PF02221"/>
    </source>
</evidence>